<accession>A0A7T8BB14</accession>
<dbReference type="Pfam" id="PF00196">
    <property type="entry name" value="GerE"/>
    <property type="match status" value="1"/>
</dbReference>
<feature type="domain" description="HTH luxR-type" evidence="4">
    <location>
        <begin position="775"/>
        <end position="840"/>
    </location>
</feature>
<dbReference type="RefSeq" id="WP_215626054.1">
    <property type="nucleotide sequence ID" value="NZ_CP067089.2"/>
</dbReference>
<dbReference type="InterPro" id="IPR016032">
    <property type="entry name" value="Sig_transdc_resp-reg_C-effctor"/>
</dbReference>
<dbReference type="Proteomes" id="UP000595917">
    <property type="component" value="Chromosome"/>
</dbReference>
<evidence type="ECO:0000313" key="6">
    <source>
        <dbReference type="Proteomes" id="UP000595917"/>
    </source>
</evidence>
<sequence>MAPQSHLPLYQGMLRRPRVQSLIQQGLEYPLLILLAAPGYGKTQAMAEYLSQSNARTLWLRLGSLDNLYTHFWAHLRQGLERDFPALAKRLRTLEFPDTPSKFIVFHNVLSKEISGEGPVIWVLDDFGEINSPGMKTFFRMLTELEPENFRLVLVSNVPSSIQFLPLMSGRRFVITGENLRFTAEEIAELYRMHGVSLGPEELHRIEGYTEGWPLPLHILALNPAAIPGSQNDDGVLTHRRISSMFEERFFSAYSRPQQKLFAGLSLLHSFTRELMADLYEGDPADLEAAAGHAFIINEPATGRFFFHYLYCLFLQGKTHLLSSGEQTQVWRQAAEYYAAAGDAIPAIACFRKCGDHQGMLTAMCDCARTQHGITMGNADFFLEHLDLLTPEEQRNFPVADYLRALVHLNTLELEKTESLLLGLEQRLLAQDTPEALSLLGDVYASLGSLHMMETREDFGDYYKKASGYLPAGTNFKNKNKLLNLNNHNFSMADNQPGARERMEQAVHYGVPWASRVLAGGLSGMEYIFSAEASYLSYELDAAQQHAYRGIYKAEASAQHDLVCNGFCILARTAYIRGDSEKLQDHIQSITDYAERYELNALKEIRDTALAWYYIKLRDFKKIPKAILTINESEHPMLAYGRTQIVYANFLIAREEYAKLVGMLEYPKGLFLTQGIWQDRIALFIMRAIGYCQMEKPGAAMEALWTAYDMAYRNNLTTLFIEAEHFMLPLISLAREQREYAFDRQWLDHIDEQAGAFARRAAAVRASYRKQSTVKTGRPNPLTRREEEILRDLSRGLTREEIAVVYSISVNTVKSFIRTIYNKLDASNRAEAVSIAILNGYIDTPEFNEQ</sequence>
<dbReference type="PANTHER" id="PTHR44688:SF16">
    <property type="entry name" value="DNA-BINDING TRANSCRIPTIONAL ACTIVATOR DEVR_DOSR"/>
    <property type="match status" value="1"/>
</dbReference>
<reference evidence="5" key="1">
    <citation type="submission" date="2021-01" db="EMBL/GenBank/DDBJ databases">
        <title>Description of Breznakiella homolactica.</title>
        <authorList>
            <person name="Song Y."/>
            <person name="Brune A."/>
        </authorList>
    </citation>
    <scope>NUCLEOTIDE SEQUENCE</scope>
    <source>
        <strain evidence="5">RmG30</strain>
    </source>
</reference>
<evidence type="ECO:0000256" key="3">
    <source>
        <dbReference type="ARBA" id="ARBA00023163"/>
    </source>
</evidence>
<keyword evidence="2" id="KW-0238">DNA-binding</keyword>
<name>A0A7T8BB14_9SPIR</name>
<dbReference type="AlphaFoldDB" id="A0A7T8BB14"/>
<organism evidence="5 6">
    <name type="scientific">Breznakiella homolactica</name>
    <dbReference type="NCBI Taxonomy" id="2798577"/>
    <lineage>
        <taxon>Bacteria</taxon>
        <taxon>Pseudomonadati</taxon>
        <taxon>Spirochaetota</taxon>
        <taxon>Spirochaetia</taxon>
        <taxon>Spirochaetales</taxon>
        <taxon>Breznakiellaceae</taxon>
        <taxon>Breznakiella</taxon>
    </lineage>
</organism>
<protein>
    <recommendedName>
        <fullName evidence="4">HTH luxR-type domain-containing protein</fullName>
    </recommendedName>
</protein>
<dbReference type="GO" id="GO:0006355">
    <property type="term" value="P:regulation of DNA-templated transcription"/>
    <property type="evidence" value="ECO:0007669"/>
    <property type="project" value="InterPro"/>
</dbReference>
<proteinExistence type="predicted"/>
<dbReference type="InterPro" id="IPR036388">
    <property type="entry name" value="WH-like_DNA-bd_sf"/>
</dbReference>
<dbReference type="GO" id="GO:0003677">
    <property type="term" value="F:DNA binding"/>
    <property type="evidence" value="ECO:0007669"/>
    <property type="project" value="UniProtKB-KW"/>
</dbReference>
<dbReference type="InterPro" id="IPR000792">
    <property type="entry name" value="Tscrpt_reg_LuxR_C"/>
</dbReference>
<dbReference type="SUPFAM" id="SSF52540">
    <property type="entry name" value="P-loop containing nucleoside triphosphate hydrolases"/>
    <property type="match status" value="1"/>
</dbReference>
<dbReference type="InterPro" id="IPR027417">
    <property type="entry name" value="P-loop_NTPase"/>
</dbReference>
<evidence type="ECO:0000259" key="4">
    <source>
        <dbReference type="PROSITE" id="PS50043"/>
    </source>
</evidence>
<evidence type="ECO:0000256" key="2">
    <source>
        <dbReference type="ARBA" id="ARBA00023125"/>
    </source>
</evidence>
<evidence type="ECO:0000256" key="1">
    <source>
        <dbReference type="ARBA" id="ARBA00023015"/>
    </source>
</evidence>
<evidence type="ECO:0000313" key="5">
    <source>
        <dbReference type="EMBL" id="QQO08748.1"/>
    </source>
</evidence>
<dbReference type="Gene3D" id="1.10.10.10">
    <property type="entry name" value="Winged helix-like DNA-binding domain superfamily/Winged helix DNA-binding domain"/>
    <property type="match status" value="1"/>
</dbReference>
<keyword evidence="1" id="KW-0805">Transcription regulation</keyword>
<dbReference type="PANTHER" id="PTHR44688">
    <property type="entry name" value="DNA-BINDING TRANSCRIPTIONAL ACTIVATOR DEVR_DOSR"/>
    <property type="match status" value="1"/>
</dbReference>
<keyword evidence="6" id="KW-1185">Reference proteome</keyword>
<dbReference type="Gene3D" id="1.25.40.10">
    <property type="entry name" value="Tetratricopeptide repeat domain"/>
    <property type="match status" value="1"/>
</dbReference>
<dbReference type="SUPFAM" id="SSF46894">
    <property type="entry name" value="C-terminal effector domain of the bipartite response regulators"/>
    <property type="match status" value="1"/>
</dbReference>
<dbReference type="PRINTS" id="PR00038">
    <property type="entry name" value="HTHLUXR"/>
</dbReference>
<dbReference type="PROSITE" id="PS50043">
    <property type="entry name" value="HTH_LUXR_2"/>
    <property type="match status" value="1"/>
</dbReference>
<gene>
    <name evidence="5" type="ORF">JFL75_17745</name>
</gene>
<dbReference type="EMBL" id="CP067089">
    <property type="protein sequence ID" value="QQO08748.1"/>
    <property type="molecule type" value="Genomic_DNA"/>
</dbReference>
<dbReference type="CDD" id="cd06170">
    <property type="entry name" value="LuxR_C_like"/>
    <property type="match status" value="1"/>
</dbReference>
<dbReference type="KEGG" id="bhc:JFL75_17745"/>
<dbReference type="InterPro" id="IPR011990">
    <property type="entry name" value="TPR-like_helical_dom_sf"/>
</dbReference>
<keyword evidence="3" id="KW-0804">Transcription</keyword>
<dbReference type="SMART" id="SM00421">
    <property type="entry name" value="HTH_LUXR"/>
    <property type="match status" value="1"/>
</dbReference>